<feature type="domain" description="CAAX prenyl protease 2/Lysostaphin resistance protein A-like" evidence="2">
    <location>
        <begin position="116"/>
        <end position="214"/>
    </location>
</feature>
<evidence type="ECO:0000256" key="1">
    <source>
        <dbReference type="SAM" id="Phobius"/>
    </source>
</evidence>
<accession>A0A1M6N261</accession>
<dbReference type="PANTHER" id="PTHR35797">
    <property type="entry name" value="PROTEASE-RELATED"/>
    <property type="match status" value="1"/>
</dbReference>
<feature type="transmembrane region" description="Helical" evidence="1">
    <location>
        <begin position="175"/>
        <end position="196"/>
    </location>
</feature>
<sequence length="259" mass="29431">MDKRIIRNYLFGTFLITYIMWGSIFAANQIGYLKYGTPISMILFVIGGNAPPIIAYVVLKKEHLISGFKEFLREAFAIKQKPRFYAVLIAFLVLYFGVPALMQGISTGAELYIGFLCIPLMIIFGGLEELGWRYILQPALEIQFSFGIATSLTACIWSVWHLPLFFITGTVQKNLSFGLFTIMVLGMSFALATIFYISKSIWLCILFHSMTNALASSWIIEESIKIKGLTSLSMIILSFLIIIYYKKKMDIHMMNKLEV</sequence>
<dbReference type="PANTHER" id="PTHR35797:SF1">
    <property type="entry name" value="PROTEASE"/>
    <property type="match status" value="1"/>
</dbReference>
<dbReference type="Pfam" id="PF02517">
    <property type="entry name" value="Rce1-like"/>
    <property type="match status" value="1"/>
</dbReference>
<protein>
    <recommendedName>
        <fullName evidence="2">CAAX prenyl protease 2/Lysostaphin resistance protein A-like domain-containing protein</fullName>
    </recommendedName>
</protein>
<dbReference type="AlphaFoldDB" id="A0A1M6N261"/>
<dbReference type="STRING" id="1121298.SAMN05444401_0050"/>
<dbReference type="OrthoDB" id="9777755at2"/>
<proteinExistence type="predicted"/>
<keyword evidence="1" id="KW-0812">Transmembrane</keyword>
<feature type="transmembrane region" description="Helical" evidence="1">
    <location>
        <begin position="144"/>
        <end position="163"/>
    </location>
</feature>
<reference evidence="3 4" key="1">
    <citation type="submission" date="2016-11" db="EMBL/GenBank/DDBJ databases">
        <authorList>
            <person name="Jaros S."/>
            <person name="Januszkiewicz K."/>
            <person name="Wedrychowicz H."/>
        </authorList>
    </citation>
    <scope>NUCLEOTIDE SEQUENCE [LARGE SCALE GENOMIC DNA]</scope>
    <source>
        <strain evidence="3 4">DSM 21864</strain>
    </source>
</reference>
<dbReference type="InterPro" id="IPR003675">
    <property type="entry name" value="Rce1/LyrA-like_dom"/>
</dbReference>
<feature type="transmembrane region" description="Helical" evidence="1">
    <location>
        <begin position="84"/>
        <end position="105"/>
    </location>
</feature>
<gene>
    <name evidence="3" type="ORF">SAMN05444401_0050</name>
</gene>
<dbReference type="EMBL" id="FQZO01000010">
    <property type="protein sequence ID" value="SHJ89775.1"/>
    <property type="molecule type" value="Genomic_DNA"/>
</dbReference>
<organism evidence="3 4">
    <name type="scientific">Clostridium amylolyticum</name>
    <dbReference type="NCBI Taxonomy" id="1121298"/>
    <lineage>
        <taxon>Bacteria</taxon>
        <taxon>Bacillati</taxon>
        <taxon>Bacillota</taxon>
        <taxon>Clostridia</taxon>
        <taxon>Eubacteriales</taxon>
        <taxon>Clostridiaceae</taxon>
        <taxon>Clostridium</taxon>
    </lineage>
</organism>
<dbReference type="GO" id="GO:0004175">
    <property type="term" value="F:endopeptidase activity"/>
    <property type="evidence" value="ECO:0007669"/>
    <property type="project" value="UniProtKB-ARBA"/>
</dbReference>
<keyword evidence="4" id="KW-1185">Reference proteome</keyword>
<feature type="transmembrane region" description="Helical" evidence="1">
    <location>
        <begin position="39"/>
        <end position="59"/>
    </location>
</feature>
<feature type="transmembrane region" description="Helical" evidence="1">
    <location>
        <begin position="9"/>
        <end position="27"/>
    </location>
</feature>
<dbReference type="GO" id="GO:0080120">
    <property type="term" value="P:CAAX-box protein maturation"/>
    <property type="evidence" value="ECO:0007669"/>
    <property type="project" value="UniProtKB-ARBA"/>
</dbReference>
<dbReference type="InterPro" id="IPR042150">
    <property type="entry name" value="MmRce1-like"/>
</dbReference>
<evidence type="ECO:0000259" key="2">
    <source>
        <dbReference type="Pfam" id="PF02517"/>
    </source>
</evidence>
<keyword evidence="1" id="KW-1133">Transmembrane helix</keyword>
<name>A0A1M6N261_9CLOT</name>
<dbReference type="RefSeq" id="WP_073011552.1">
    <property type="nucleotide sequence ID" value="NZ_FQZO01000010.1"/>
</dbReference>
<dbReference type="Proteomes" id="UP000184080">
    <property type="component" value="Unassembled WGS sequence"/>
</dbReference>
<keyword evidence="1" id="KW-0472">Membrane</keyword>
<evidence type="ECO:0000313" key="4">
    <source>
        <dbReference type="Proteomes" id="UP000184080"/>
    </source>
</evidence>
<feature type="transmembrane region" description="Helical" evidence="1">
    <location>
        <begin position="226"/>
        <end position="245"/>
    </location>
</feature>
<evidence type="ECO:0000313" key="3">
    <source>
        <dbReference type="EMBL" id="SHJ89775.1"/>
    </source>
</evidence>